<evidence type="ECO:0008006" key="3">
    <source>
        <dbReference type="Google" id="ProtNLM"/>
    </source>
</evidence>
<dbReference type="OrthoDB" id="4427542at2"/>
<dbReference type="AlphaFoldDB" id="A0A1I2PVQ1"/>
<keyword evidence="2" id="KW-1185">Reference proteome</keyword>
<dbReference type="Proteomes" id="UP000199065">
    <property type="component" value="Unassembled WGS sequence"/>
</dbReference>
<gene>
    <name evidence="1" type="ORF">SAMN05660282_00239</name>
</gene>
<name>A0A1I2PVQ1_9CORY</name>
<dbReference type="InterPro" id="IPR046348">
    <property type="entry name" value="SIS_dom_sf"/>
</dbReference>
<reference evidence="1 2" key="1">
    <citation type="submission" date="2016-10" db="EMBL/GenBank/DDBJ databases">
        <authorList>
            <person name="de Groot N.N."/>
        </authorList>
    </citation>
    <scope>NUCLEOTIDE SEQUENCE [LARGE SCALE GENOMIC DNA]</scope>
    <source>
        <strain>J11</strain>
        <strain evidence="2">PG 39</strain>
    </source>
</reference>
<dbReference type="GO" id="GO:1901135">
    <property type="term" value="P:carbohydrate derivative metabolic process"/>
    <property type="evidence" value="ECO:0007669"/>
    <property type="project" value="InterPro"/>
</dbReference>
<proteinExistence type="predicted"/>
<organism evidence="1 2">
    <name type="scientific">Corynebacterium spheniscorum</name>
    <dbReference type="NCBI Taxonomy" id="185761"/>
    <lineage>
        <taxon>Bacteria</taxon>
        <taxon>Bacillati</taxon>
        <taxon>Actinomycetota</taxon>
        <taxon>Actinomycetes</taxon>
        <taxon>Mycobacteriales</taxon>
        <taxon>Corynebacteriaceae</taxon>
        <taxon>Corynebacterium</taxon>
    </lineage>
</organism>
<protein>
    <recommendedName>
        <fullName evidence="3">Phospho-glucose isomerase C-terminal SIS domain-containing protein</fullName>
    </recommendedName>
</protein>
<dbReference type="RefSeq" id="WP_092283574.1">
    <property type="nucleotide sequence ID" value="NZ_FOPJ01000001.1"/>
</dbReference>
<dbReference type="GO" id="GO:0097367">
    <property type="term" value="F:carbohydrate derivative binding"/>
    <property type="evidence" value="ECO:0007669"/>
    <property type="project" value="InterPro"/>
</dbReference>
<evidence type="ECO:0000313" key="2">
    <source>
        <dbReference type="Proteomes" id="UP000199065"/>
    </source>
</evidence>
<sequence length="342" mass="36188">MDHSHKAAEEAQFFDLAHEGAHIRAISNSLSGDPLGLKELHPRSIVVLVSSERARRAAELAISLNEPLPLPVLITHTLPDYIGPLDVLCAAGPQLQEEHLQAISIAAQRGCPTVVVGCGQGLAEDDLPSAVLRAELPAGGAHPEKISLSRVVIAVHQLIHQASGKSEENYGELADAVDQELESCAPNRDEVLNPARQLALAASGHRVLHTFEPRCPQIPRAVARCVAAEWAAKAMSCGLVEPVELSEVLVAEAEASRSGEVDDIFYDPLIDGPAAVLPLRVVVWSSTLADAGAEALHVPAGARIEIPSEVHEQALSPLAIALTLMVRGVAAAIYDGEEAEEK</sequence>
<dbReference type="SUPFAM" id="SSF53697">
    <property type="entry name" value="SIS domain"/>
    <property type="match status" value="1"/>
</dbReference>
<accession>A0A1I2PVQ1</accession>
<evidence type="ECO:0000313" key="1">
    <source>
        <dbReference type="EMBL" id="SFG19680.1"/>
    </source>
</evidence>
<dbReference type="STRING" id="185761.SAMN05660282_00239"/>
<dbReference type="EMBL" id="FOPJ01000001">
    <property type="protein sequence ID" value="SFG19680.1"/>
    <property type="molecule type" value="Genomic_DNA"/>
</dbReference>